<feature type="region of interest" description="Disordered" evidence="5">
    <location>
        <begin position="408"/>
        <end position="447"/>
    </location>
</feature>
<dbReference type="Gene3D" id="3.30.40.10">
    <property type="entry name" value="Zinc/RING finger domain, C3HC4 (zinc finger)"/>
    <property type="match status" value="2"/>
</dbReference>
<evidence type="ECO:0000256" key="4">
    <source>
        <dbReference type="PROSITE-ProRule" id="PRU00146"/>
    </source>
</evidence>
<feature type="compositionally biased region" description="Low complexity" evidence="5">
    <location>
        <begin position="430"/>
        <end position="441"/>
    </location>
</feature>
<dbReference type="Pfam" id="PF00628">
    <property type="entry name" value="PHD"/>
    <property type="match status" value="2"/>
</dbReference>
<dbReference type="GO" id="GO:0008270">
    <property type="term" value="F:zinc ion binding"/>
    <property type="evidence" value="ECO:0007669"/>
    <property type="project" value="UniProtKB-KW"/>
</dbReference>
<comment type="caution">
    <text evidence="7">The sequence shown here is derived from an EMBL/GenBank/DDBJ whole genome shotgun (WGS) entry which is preliminary data.</text>
</comment>
<evidence type="ECO:0000256" key="3">
    <source>
        <dbReference type="ARBA" id="ARBA00022833"/>
    </source>
</evidence>
<keyword evidence="2 4" id="KW-0863">Zinc-finger</keyword>
<dbReference type="AlphaFoldDB" id="A0AAD5HDU7"/>
<feature type="compositionally biased region" description="Basic and acidic residues" evidence="5">
    <location>
        <begin position="123"/>
        <end position="133"/>
    </location>
</feature>
<evidence type="ECO:0000256" key="2">
    <source>
        <dbReference type="ARBA" id="ARBA00022771"/>
    </source>
</evidence>
<dbReference type="PANTHER" id="PTHR47636">
    <property type="entry name" value="TRANSCRIPTIONAL REGULATORY PROTEIN RCO1"/>
    <property type="match status" value="1"/>
</dbReference>
<dbReference type="InterPro" id="IPR011011">
    <property type="entry name" value="Znf_FYVE_PHD"/>
</dbReference>
<dbReference type="SMART" id="SM00249">
    <property type="entry name" value="PHD"/>
    <property type="match status" value="2"/>
</dbReference>
<dbReference type="InterPro" id="IPR013083">
    <property type="entry name" value="Znf_RING/FYVE/PHD"/>
</dbReference>
<evidence type="ECO:0000256" key="5">
    <source>
        <dbReference type="SAM" id="MobiDB-lite"/>
    </source>
</evidence>
<sequence length="489" mass="54482">MAASSHTTSSPAPPSRSSPRFQQASEKQSSDNDDDQEAEKQRRPLRTKAPIATRTRHALNHTAPSSHQTDENRKTHSRKPSDIVTDGEAGTTRRTDEDEDMAKILASLPAKKRAKLAATRAQIKKEGLKDTKKNGAGSPHSSSDDKTSNDNCETCGGVGEFICCEGCPKVFHFVCVEPPMDSKDVANIKGKWFCTECRAKRHPPRINHRSLFGTLLYKLEATNPVLFGLPKDIKNLFQGVSSNEFGEYVDSGSFKPVRKGKNGMIEEPDYFRLRDKNGQIILCYRCRKSALREKPIIACDHCSLYWHLDCLDPPLASAPNVNRKWMCPNHVEMAMQVRKRQRRHPVIIEPDNPLETKNNGDIQIIDDESDAKWAADQMFKYAGVVYRLPESAVKLHFVDHIKALRQSSEAWSTKSSSRSSQHSPRQDTRSPVSSSSPMSPSTQASLLASTTADRGVHNLKVAGTARPSAQESREVNILMIETVALTYGY</sequence>
<protein>
    <recommendedName>
        <fullName evidence="6">PHD-type domain-containing protein</fullName>
    </recommendedName>
</protein>
<feature type="compositionally biased region" description="Low complexity" evidence="5">
    <location>
        <begin position="408"/>
        <end position="423"/>
    </location>
</feature>
<keyword evidence="1" id="KW-0479">Metal-binding</keyword>
<keyword evidence="3" id="KW-0862">Zinc</keyword>
<dbReference type="GO" id="GO:0006357">
    <property type="term" value="P:regulation of transcription by RNA polymerase II"/>
    <property type="evidence" value="ECO:0007669"/>
    <property type="project" value="TreeGrafter"/>
</dbReference>
<dbReference type="EMBL" id="MU620928">
    <property type="protein sequence ID" value="KAI8578523.1"/>
    <property type="molecule type" value="Genomic_DNA"/>
</dbReference>
<dbReference type="PROSITE" id="PS01359">
    <property type="entry name" value="ZF_PHD_1"/>
    <property type="match status" value="1"/>
</dbReference>
<evidence type="ECO:0000256" key="1">
    <source>
        <dbReference type="ARBA" id="ARBA00022723"/>
    </source>
</evidence>
<organism evidence="7 8">
    <name type="scientific">Umbelopsis ramanniana AG</name>
    <dbReference type="NCBI Taxonomy" id="1314678"/>
    <lineage>
        <taxon>Eukaryota</taxon>
        <taxon>Fungi</taxon>
        <taxon>Fungi incertae sedis</taxon>
        <taxon>Mucoromycota</taxon>
        <taxon>Mucoromycotina</taxon>
        <taxon>Umbelopsidomycetes</taxon>
        <taxon>Umbelopsidales</taxon>
        <taxon>Umbelopsidaceae</taxon>
        <taxon>Umbelopsis</taxon>
    </lineage>
</organism>
<feature type="compositionally biased region" description="Low complexity" evidence="5">
    <location>
        <begin position="1"/>
        <end position="10"/>
    </location>
</feature>
<dbReference type="InterPro" id="IPR019786">
    <property type="entry name" value="Zinc_finger_PHD-type_CS"/>
</dbReference>
<dbReference type="InterPro" id="IPR019787">
    <property type="entry name" value="Znf_PHD-finger"/>
</dbReference>
<feature type="region of interest" description="Disordered" evidence="5">
    <location>
        <begin position="1"/>
        <end position="150"/>
    </location>
</feature>
<dbReference type="GO" id="GO:0032221">
    <property type="term" value="C:Rpd3S complex"/>
    <property type="evidence" value="ECO:0007669"/>
    <property type="project" value="TreeGrafter"/>
</dbReference>
<evidence type="ECO:0000259" key="6">
    <source>
        <dbReference type="PROSITE" id="PS50016"/>
    </source>
</evidence>
<dbReference type="PROSITE" id="PS50016">
    <property type="entry name" value="ZF_PHD_2"/>
    <property type="match status" value="2"/>
</dbReference>
<reference evidence="7" key="1">
    <citation type="submission" date="2021-06" db="EMBL/GenBank/DDBJ databases">
        <authorList>
            <consortium name="DOE Joint Genome Institute"/>
            <person name="Mondo S.J."/>
            <person name="Amses K.R."/>
            <person name="Simmons D.R."/>
            <person name="Longcore J.E."/>
            <person name="Seto K."/>
            <person name="Alves G.H."/>
            <person name="Bonds A.E."/>
            <person name="Quandt C.A."/>
            <person name="Davis W.J."/>
            <person name="Chang Y."/>
            <person name="Letcher P.M."/>
            <person name="Powell M.J."/>
            <person name="Kuo A."/>
            <person name="Labutti K."/>
            <person name="Pangilinan J."/>
            <person name="Andreopoulos W."/>
            <person name="Tritt A."/>
            <person name="Riley R."/>
            <person name="Hundley H."/>
            <person name="Johnson J."/>
            <person name="Lipzen A."/>
            <person name="Barry K."/>
            <person name="Berbee M.L."/>
            <person name="Buchler N.E."/>
            <person name="Grigoriev I.V."/>
            <person name="Spatafora J.W."/>
            <person name="Stajich J.E."/>
            <person name="James T.Y."/>
        </authorList>
    </citation>
    <scope>NUCLEOTIDE SEQUENCE</scope>
    <source>
        <strain evidence="7">AG</strain>
    </source>
</reference>
<dbReference type="Proteomes" id="UP001206595">
    <property type="component" value="Unassembled WGS sequence"/>
</dbReference>
<dbReference type="GeneID" id="75915226"/>
<accession>A0AAD5HDU7</accession>
<dbReference type="InterPro" id="IPR052819">
    <property type="entry name" value="Chromatin_regulatory_protein"/>
</dbReference>
<evidence type="ECO:0000313" key="7">
    <source>
        <dbReference type="EMBL" id="KAI8578523.1"/>
    </source>
</evidence>
<name>A0AAD5HDU7_UMBRA</name>
<reference evidence="7" key="2">
    <citation type="journal article" date="2022" name="Proc. Natl. Acad. Sci. U.S.A.">
        <title>Diploid-dominant life cycles characterize the early evolution of Fungi.</title>
        <authorList>
            <person name="Amses K.R."/>
            <person name="Simmons D.R."/>
            <person name="Longcore J.E."/>
            <person name="Mondo S.J."/>
            <person name="Seto K."/>
            <person name="Jeronimo G.H."/>
            <person name="Bonds A.E."/>
            <person name="Quandt C.A."/>
            <person name="Davis W.J."/>
            <person name="Chang Y."/>
            <person name="Federici B.A."/>
            <person name="Kuo A."/>
            <person name="LaButti K."/>
            <person name="Pangilinan J."/>
            <person name="Andreopoulos W."/>
            <person name="Tritt A."/>
            <person name="Riley R."/>
            <person name="Hundley H."/>
            <person name="Johnson J."/>
            <person name="Lipzen A."/>
            <person name="Barry K."/>
            <person name="Lang B.F."/>
            <person name="Cuomo C.A."/>
            <person name="Buchler N.E."/>
            <person name="Grigoriev I.V."/>
            <person name="Spatafora J.W."/>
            <person name="Stajich J.E."/>
            <person name="James T.Y."/>
        </authorList>
    </citation>
    <scope>NUCLEOTIDE SEQUENCE</scope>
    <source>
        <strain evidence="7">AG</strain>
    </source>
</reference>
<dbReference type="PANTHER" id="PTHR47636:SF1">
    <property type="entry name" value="TRANSCRIPTIONAL REGULATORY PROTEIN RCO1"/>
    <property type="match status" value="1"/>
</dbReference>
<dbReference type="SUPFAM" id="SSF57903">
    <property type="entry name" value="FYVE/PHD zinc finger"/>
    <property type="match status" value="2"/>
</dbReference>
<evidence type="ECO:0000313" key="8">
    <source>
        <dbReference type="Proteomes" id="UP001206595"/>
    </source>
</evidence>
<keyword evidence="8" id="KW-1185">Reference proteome</keyword>
<feature type="domain" description="PHD-type" evidence="6">
    <location>
        <begin position="280"/>
        <end position="333"/>
    </location>
</feature>
<dbReference type="RefSeq" id="XP_051443527.1">
    <property type="nucleotide sequence ID" value="XM_051589881.1"/>
</dbReference>
<feature type="domain" description="PHD-type" evidence="6">
    <location>
        <begin position="149"/>
        <end position="200"/>
    </location>
</feature>
<proteinExistence type="predicted"/>
<dbReference type="CDD" id="cd15534">
    <property type="entry name" value="PHD2_PHF12_Rco1"/>
    <property type="match status" value="1"/>
</dbReference>
<dbReference type="InterPro" id="IPR001965">
    <property type="entry name" value="Znf_PHD"/>
</dbReference>
<gene>
    <name evidence="7" type="ORF">K450DRAFT_246174</name>
</gene>